<dbReference type="PANTHER" id="PTHR13420:SF7">
    <property type="entry name" value="UPF0235 PROTEIN C15ORF40"/>
    <property type="match status" value="1"/>
</dbReference>
<dbReference type="Proteomes" id="UP000184383">
    <property type="component" value="Unassembled WGS sequence"/>
</dbReference>
<dbReference type="InterPro" id="IPR036591">
    <property type="entry name" value="YggU-like_sf"/>
</dbReference>
<sequence length="128" mass="13778">MSSPPLLRLIQNVTKARGKQSIPTRYNLQISCHVKPNASSHREGITAVGGEKVDVCVAAAPKDGEANLAVSRVFAELFNVPKSNVGVIRGAKGRDKTLSIEDLDIGTEGEEGFLKKARRRLEGAVVDR</sequence>
<dbReference type="InterPro" id="IPR003746">
    <property type="entry name" value="DUF167"/>
</dbReference>
<dbReference type="STRING" id="1073089.A0A1L9S2L7"/>
<evidence type="ECO:0000313" key="2">
    <source>
        <dbReference type="EMBL" id="OJJ41412.1"/>
    </source>
</evidence>
<dbReference type="GeneID" id="63748337"/>
<dbReference type="Pfam" id="PF02594">
    <property type="entry name" value="DUF167"/>
    <property type="match status" value="1"/>
</dbReference>
<accession>A0A1L9S2L7</accession>
<dbReference type="SMART" id="SM01152">
    <property type="entry name" value="DUF167"/>
    <property type="match status" value="1"/>
</dbReference>
<reference evidence="3" key="1">
    <citation type="journal article" date="2017" name="Genome Biol.">
        <title>Comparative genomics reveals high biological diversity and specific adaptations in the industrially and medically important fungal genus Aspergillus.</title>
        <authorList>
            <person name="de Vries R.P."/>
            <person name="Riley R."/>
            <person name="Wiebenga A."/>
            <person name="Aguilar-Osorio G."/>
            <person name="Amillis S."/>
            <person name="Uchima C.A."/>
            <person name="Anderluh G."/>
            <person name="Asadollahi M."/>
            <person name="Askin M."/>
            <person name="Barry K."/>
            <person name="Battaglia E."/>
            <person name="Bayram O."/>
            <person name="Benocci T."/>
            <person name="Braus-Stromeyer S.A."/>
            <person name="Caldana C."/>
            <person name="Canovas D."/>
            <person name="Cerqueira G.C."/>
            <person name="Chen F."/>
            <person name="Chen W."/>
            <person name="Choi C."/>
            <person name="Clum A."/>
            <person name="Dos Santos R.A."/>
            <person name="Damasio A.R."/>
            <person name="Diallinas G."/>
            <person name="Emri T."/>
            <person name="Fekete E."/>
            <person name="Flipphi M."/>
            <person name="Freyberg S."/>
            <person name="Gallo A."/>
            <person name="Gournas C."/>
            <person name="Habgood R."/>
            <person name="Hainaut M."/>
            <person name="Harispe M.L."/>
            <person name="Henrissat B."/>
            <person name="Hilden K.S."/>
            <person name="Hope R."/>
            <person name="Hossain A."/>
            <person name="Karabika E."/>
            <person name="Karaffa L."/>
            <person name="Karanyi Z."/>
            <person name="Krasevec N."/>
            <person name="Kuo A."/>
            <person name="Kusch H."/>
            <person name="LaButti K."/>
            <person name="Lagendijk E.L."/>
            <person name="Lapidus A."/>
            <person name="Levasseur A."/>
            <person name="Lindquist E."/>
            <person name="Lipzen A."/>
            <person name="Logrieco A.F."/>
            <person name="MacCabe A."/>
            <person name="Maekelae M.R."/>
            <person name="Malavazi I."/>
            <person name="Melin P."/>
            <person name="Meyer V."/>
            <person name="Mielnichuk N."/>
            <person name="Miskei M."/>
            <person name="Molnar A.P."/>
            <person name="Mule G."/>
            <person name="Ngan C.Y."/>
            <person name="Orejas M."/>
            <person name="Orosz E."/>
            <person name="Ouedraogo J.P."/>
            <person name="Overkamp K.M."/>
            <person name="Park H.-S."/>
            <person name="Perrone G."/>
            <person name="Piumi F."/>
            <person name="Punt P.J."/>
            <person name="Ram A.F."/>
            <person name="Ramon A."/>
            <person name="Rauscher S."/>
            <person name="Record E."/>
            <person name="Riano-Pachon D.M."/>
            <person name="Robert V."/>
            <person name="Roehrig J."/>
            <person name="Ruller R."/>
            <person name="Salamov A."/>
            <person name="Salih N.S."/>
            <person name="Samson R.A."/>
            <person name="Sandor E."/>
            <person name="Sanguinetti M."/>
            <person name="Schuetze T."/>
            <person name="Sepcic K."/>
            <person name="Shelest E."/>
            <person name="Sherlock G."/>
            <person name="Sophianopoulou V."/>
            <person name="Squina F.M."/>
            <person name="Sun H."/>
            <person name="Susca A."/>
            <person name="Todd R.B."/>
            <person name="Tsang A."/>
            <person name="Unkles S.E."/>
            <person name="van de Wiele N."/>
            <person name="van Rossen-Uffink D."/>
            <person name="Oliveira J.V."/>
            <person name="Vesth T.C."/>
            <person name="Visser J."/>
            <person name="Yu J.-H."/>
            <person name="Zhou M."/>
            <person name="Andersen M.R."/>
            <person name="Archer D.B."/>
            <person name="Baker S.E."/>
            <person name="Benoit I."/>
            <person name="Brakhage A.A."/>
            <person name="Braus G.H."/>
            <person name="Fischer R."/>
            <person name="Frisvad J.C."/>
            <person name="Goldman G.H."/>
            <person name="Houbraken J."/>
            <person name="Oakley B."/>
            <person name="Pocsi I."/>
            <person name="Scazzocchio C."/>
            <person name="Seiboth B."/>
            <person name="vanKuyk P.A."/>
            <person name="Wortman J."/>
            <person name="Dyer P.S."/>
            <person name="Grigoriev I.V."/>
        </authorList>
    </citation>
    <scope>NUCLEOTIDE SEQUENCE [LARGE SCALE GENOMIC DNA]</scope>
    <source>
        <strain evidence="3">DTO 134E9</strain>
    </source>
</reference>
<dbReference type="Gene3D" id="3.30.1200.10">
    <property type="entry name" value="YggU-like"/>
    <property type="match status" value="1"/>
</dbReference>
<protein>
    <submittedName>
        <fullName evidence="2">Uncharacterized protein</fullName>
    </submittedName>
</protein>
<dbReference type="EMBL" id="KV878209">
    <property type="protein sequence ID" value="OJJ41412.1"/>
    <property type="molecule type" value="Genomic_DNA"/>
</dbReference>
<dbReference type="HAMAP" id="MF_00634">
    <property type="entry name" value="UPF0235"/>
    <property type="match status" value="1"/>
</dbReference>
<name>A0A1L9S2L7_ASPWE</name>
<dbReference type="GO" id="GO:0005737">
    <property type="term" value="C:cytoplasm"/>
    <property type="evidence" value="ECO:0007669"/>
    <property type="project" value="TreeGrafter"/>
</dbReference>
<dbReference type="NCBIfam" id="TIGR00251">
    <property type="entry name" value="DUF167 family protein"/>
    <property type="match status" value="1"/>
</dbReference>
<dbReference type="PANTHER" id="PTHR13420">
    <property type="entry name" value="UPF0235 PROTEIN C15ORF40"/>
    <property type="match status" value="1"/>
</dbReference>
<evidence type="ECO:0000313" key="3">
    <source>
        <dbReference type="Proteomes" id="UP000184383"/>
    </source>
</evidence>
<gene>
    <name evidence="2" type="ORF">ASPWEDRAFT_23504</name>
</gene>
<dbReference type="SUPFAM" id="SSF69786">
    <property type="entry name" value="YggU-like"/>
    <property type="match status" value="1"/>
</dbReference>
<dbReference type="AlphaFoldDB" id="A0A1L9S2L7"/>
<organism evidence="2 3">
    <name type="scientific">Aspergillus wentii DTO 134E9</name>
    <dbReference type="NCBI Taxonomy" id="1073089"/>
    <lineage>
        <taxon>Eukaryota</taxon>
        <taxon>Fungi</taxon>
        <taxon>Dikarya</taxon>
        <taxon>Ascomycota</taxon>
        <taxon>Pezizomycotina</taxon>
        <taxon>Eurotiomycetes</taxon>
        <taxon>Eurotiomycetidae</taxon>
        <taxon>Eurotiales</taxon>
        <taxon>Aspergillaceae</taxon>
        <taxon>Aspergillus</taxon>
        <taxon>Aspergillus subgen. Cremei</taxon>
    </lineage>
</organism>
<dbReference type="RefSeq" id="XP_040695088.1">
    <property type="nucleotide sequence ID" value="XM_040832489.1"/>
</dbReference>
<dbReference type="VEuPathDB" id="FungiDB:ASPWEDRAFT_23504"/>
<evidence type="ECO:0000256" key="1">
    <source>
        <dbReference type="ARBA" id="ARBA00010364"/>
    </source>
</evidence>
<proteinExistence type="inferred from homology"/>
<dbReference type="OrthoDB" id="244097at2759"/>
<comment type="similarity">
    <text evidence="1">Belongs to the UPF0235 family.</text>
</comment>
<keyword evidence="3" id="KW-1185">Reference proteome</keyword>